<comment type="subcellular location">
    <subcellularLocation>
        <location evidence="1">Cell membrane</location>
        <topology evidence="1">Multi-pass membrane protein</topology>
    </subcellularLocation>
</comment>
<dbReference type="InterPro" id="IPR038763">
    <property type="entry name" value="DHH_sf"/>
</dbReference>
<dbReference type="GO" id="GO:0005886">
    <property type="term" value="C:plasma membrane"/>
    <property type="evidence" value="ECO:0007669"/>
    <property type="project" value="UniProtKB-SubCell"/>
</dbReference>
<dbReference type="RefSeq" id="WP_101298659.1">
    <property type="nucleotide sequence ID" value="NZ_CP025197.1"/>
</dbReference>
<evidence type="ECO:0000259" key="9">
    <source>
        <dbReference type="Pfam" id="PF01368"/>
    </source>
</evidence>
<gene>
    <name evidence="12" type="primary">nrnA1</name>
    <name evidence="12" type="ORF">HVS_01335</name>
</gene>
<protein>
    <recommendedName>
        <fullName evidence="6">Cyclic-di-AMP phosphodiesterase</fullName>
        <ecNumber evidence="6">3.1.4.-</ecNumber>
    </recommendedName>
</protein>
<dbReference type="InterPro" id="IPR003156">
    <property type="entry name" value="DHHA1_dom"/>
</dbReference>
<keyword evidence="13" id="KW-1185">Reference proteome</keyword>
<feature type="binding site" evidence="7">
    <location>
        <position position="431"/>
    </location>
    <ligand>
        <name>Mn(2+)</name>
        <dbReference type="ChEBI" id="CHEBI:29035"/>
        <label>2</label>
    </ligand>
</feature>
<dbReference type="GO" id="GO:0106409">
    <property type="term" value="F:cyclic-di-AMP phosphodiesterase activity"/>
    <property type="evidence" value="ECO:0007669"/>
    <property type="project" value="RHEA"/>
</dbReference>
<dbReference type="PANTHER" id="PTHR47618:SF2">
    <property type="entry name" value="CYCLIC-DI-AMP PHOSPHODIESTERASE GDPP"/>
    <property type="match status" value="1"/>
</dbReference>
<dbReference type="GO" id="GO:0016787">
    <property type="term" value="F:hydrolase activity"/>
    <property type="evidence" value="ECO:0007669"/>
    <property type="project" value="UniProtKB-UniRule"/>
</dbReference>
<evidence type="ECO:0000256" key="2">
    <source>
        <dbReference type="ARBA" id="ARBA00022475"/>
    </source>
</evidence>
<reference evidence="12 13" key="1">
    <citation type="submission" date="2017-12" db="EMBL/GenBank/DDBJ databases">
        <title>Complete genome sequence of Herbivorax saccincola GGR1, a novel Cellulosome-producing hydrolytic bacterium in a thermophilic biogas plant, established by Illumina and Nanopore MinION sequencing.</title>
        <authorList>
            <person name="Pechtl A."/>
            <person name="Ruckert C."/>
            <person name="Koeck D.E."/>
            <person name="Maus I."/>
            <person name="Winkler A."/>
            <person name="Kalinowski J."/>
            <person name="Puhler A."/>
            <person name="Schwarz W.W."/>
            <person name="Zverlov V.V."/>
            <person name="Schluter A."/>
            <person name="Liebl W."/>
        </authorList>
    </citation>
    <scope>NUCLEOTIDE SEQUENCE [LARGE SCALE GENOMIC DNA]</scope>
    <source>
        <strain evidence="13">SR1</strain>
    </source>
</reference>
<evidence type="ECO:0000256" key="4">
    <source>
        <dbReference type="ARBA" id="ARBA00022989"/>
    </source>
</evidence>
<dbReference type="EMBL" id="CP025197">
    <property type="protein sequence ID" value="AUG56235.1"/>
    <property type="molecule type" value="Genomic_DNA"/>
</dbReference>
<keyword evidence="7" id="KW-0479">Metal-binding</keyword>
<keyword evidence="4 8" id="KW-1133">Transmembrane helix</keyword>
<feature type="binding site" evidence="7">
    <location>
        <position position="455"/>
    </location>
    <ligand>
        <name>Mn(2+)</name>
        <dbReference type="ChEBI" id="CHEBI:29035"/>
        <label>2</label>
    </ligand>
</feature>
<keyword evidence="5 6" id="KW-0472">Membrane</keyword>
<dbReference type="PANTHER" id="PTHR47618">
    <property type="entry name" value="BIFUNCTIONAL OLIGORIBONUCLEASE AND PAP PHOSPHATASE NRNA"/>
    <property type="match status" value="1"/>
</dbReference>
<evidence type="ECO:0000256" key="7">
    <source>
        <dbReference type="PIRSR" id="PIRSR026583-50"/>
    </source>
</evidence>
<dbReference type="KEGG" id="hsc:HVS_01335"/>
<name>A0A2K9EAN2_9FIRM</name>
<feature type="binding site" evidence="7">
    <location>
        <position position="510"/>
    </location>
    <ligand>
        <name>Mn(2+)</name>
        <dbReference type="ChEBI" id="CHEBI:29035"/>
        <label>2</label>
    </ligand>
</feature>
<feature type="domain" description="Cyclic-di-AMP phosphodiesterase GdpP-like PAS" evidence="11">
    <location>
        <begin position="75"/>
        <end position="150"/>
    </location>
</feature>
<feature type="binding site" evidence="7">
    <location>
        <position position="362"/>
    </location>
    <ligand>
        <name>Mn(2+)</name>
        <dbReference type="ChEBI" id="CHEBI:29035"/>
        <label>1</label>
    </ligand>
</feature>
<dbReference type="Pfam" id="PF01368">
    <property type="entry name" value="DHH"/>
    <property type="match status" value="1"/>
</dbReference>
<dbReference type="Proteomes" id="UP000233534">
    <property type="component" value="Chromosome"/>
</dbReference>
<dbReference type="InterPro" id="IPR001667">
    <property type="entry name" value="DDH_dom"/>
</dbReference>
<feature type="binding site" evidence="7">
    <location>
        <position position="364"/>
    </location>
    <ligand>
        <name>Mn(2+)</name>
        <dbReference type="ChEBI" id="CHEBI:29035"/>
        <label>2</label>
    </ligand>
</feature>
<comment type="cofactor">
    <cofactor evidence="7">
        <name>Mn(2+)</name>
        <dbReference type="ChEBI" id="CHEBI:29035"/>
    </cofactor>
    <text evidence="7">For phosphodiesterase activity, probably binds 2 Mn(2+) per subunit.</text>
</comment>
<evidence type="ECO:0000259" key="11">
    <source>
        <dbReference type="Pfam" id="PF21370"/>
    </source>
</evidence>
<comment type="similarity">
    <text evidence="6">Belongs to the GdpP/PdeA phosphodiesterase family.</text>
</comment>
<feature type="domain" description="DDH" evidence="9">
    <location>
        <begin position="353"/>
        <end position="507"/>
    </location>
</feature>
<keyword evidence="2 6" id="KW-1003">Cell membrane</keyword>
<dbReference type="InterPro" id="IPR014528">
    <property type="entry name" value="GdpP/PdeA"/>
</dbReference>
<evidence type="ECO:0000259" key="10">
    <source>
        <dbReference type="Pfam" id="PF02272"/>
    </source>
</evidence>
<dbReference type="PIRSF" id="PIRSF026583">
    <property type="entry name" value="YybT"/>
    <property type="match status" value="1"/>
</dbReference>
<evidence type="ECO:0000256" key="5">
    <source>
        <dbReference type="ARBA" id="ARBA00023136"/>
    </source>
</evidence>
<dbReference type="AlphaFoldDB" id="A0A2K9EAN2"/>
<feature type="binding site" evidence="7">
    <location>
        <position position="358"/>
    </location>
    <ligand>
        <name>Mn(2+)</name>
        <dbReference type="ChEBI" id="CHEBI:29035"/>
        <label>1</label>
    </ligand>
</feature>
<keyword evidence="3 8" id="KW-0812">Transmembrane</keyword>
<accession>A0A2K9EAN2</accession>
<dbReference type="Pfam" id="PF21370">
    <property type="entry name" value="PAS_GdpP"/>
    <property type="match status" value="1"/>
</dbReference>
<dbReference type="SUPFAM" id="SSF64182">
    <property type="entry name" value="DHH phosphoesterases"/>
    <property type="match status" value="1"/>
</dbReference>
<dbReference type="GO" id="GO:0046872">
    <property type="term" value="F:metal ion binding"/>
    <property type="evidence" value="ECO:0007669"/>
    <property type="project" value="UniProtKB-KW"/>
</dbReference>
<sequence length="671" mass="75852">MKGKKFTGIFIQKAGFYLFVILLLLTIIAFLEIKVAAPGFVFFLFLLYYHFRYNYKRKKEITQYIENLTFNIDVATKDALLNFPMPLVLIELDGTIIWYNSSFKKIFEGEELLEKAIQTFTKDLNPESFSNETMNFSDEIKIHDRNYCVLGNFIKVDKRINEDEIILLLYFIDNTELVNLKKTYDDEKTVVGVFIIDNYDDLMQSTEDTKRPQMVVEIETKINNWTAYANGIVKKYERDKYLFIFENKYLKTFQEKKFDILDSVKEINVGNTIPVTLSIGIGKGEGSLLDKFRHANAALDIALGRGGDQVVIKDGEEISFYGGKTREIEKRTRVKARVIAFALRELIDQASEVIIMGHKNCDIDCLGSALGIYSIATKRGKEANIVLNKSNPNIECMISKIESSKEYEGLFISTGDALEKINKKTLLVIVDTHKPSFTEAPDLIKYTEQIVVIDHHRRGVDYLQNAVLTYQETYASSTCELVTEILQYVEEKIKLAPIEAEALYAGIVVDTKNFTFKTGVRTFEAAAFLRRQGVDTVAVKQMFQNDLDTYTHISNAVKDAQMYSENIAISVCPPDIKNATVIAAQAADQLVNLKGIQAAFVLCNIDEGISISGRSLGDINVQIIMEKLGGGGHLTFAGAQLQGVSTEEAIEKLKKAIDEYREETPDNSKKE</sequence>
<evidence type="ECO:0000256" key="8">
    <source>
        <dbReference type="SAM" id="Phobius"/>
    </source>
</evidence>
<dbReference type="GO" id="GO:0003676">
    <property type="term" value="F:nucleic acid binding"/>
    <property type="evidence" value="ECO:0007669"/>
    <property type="project" value="UniProtKB-UniRule"/>
</dbReference>
<feature type="transmembrane region" description="Helical" evidence="8">
    <location>
        <begin position="16"/>
        <end position="49"/>
    </location>
</feature>
<comment type="catalytic activity">
    <reaction evidence="6">
        <text>3',3'-c-di-AMP + H2O = 5'-O-phosphonoadenylyl-(3'-&gt;5')-adenosine + H(+)</text>
        <dbReference type="Rhea" id="RHEA:54420"/>
        <dbReference type="ChEBI" id="CHEBI:15377"/>
        <dbReference type="ChEBI" id="CHEBI:15378"/>
        <dbReference type="ChEBI" id="CHEBI:71500"/>
        <dbReference type="ChEBI" id="CHEBI:138171"/>
    </reaction>
</comment>
<dbReference type="InterPro" id="IPR049553">
    <property type="entry name" value="GdpP-like_PAS"/>
</dbReference>
<dbReference type="Gene3D" id="3.10.310.30">
    <property type="match status" value="1"/>
</dbReference>
<dbReference type="FunFam" id="3.90.1640.10:FF:000002">
    <property type="entry name" value="Cyclic-di-AMP phosphodiesterase"/>
    <property type="match status" value="1"/>
</dbReference>
<dbReference type="Pfam" id="PF24898">
    <property type="entry name" value="GGDEF_GdpP"/>
    <property type="match status" value="1"/>
</dbReference>
<feature type="binding site" evidence="7">
    <location>
        <position position="431"/>
    </location>
    <ligand>
        <name>Mn(2+)</name>
        <dbReference type="ChEBI" id="CHEBI:29035"/>
        <label>1</label>
    </ligand>
</feature>
<evidence type="ECO:0000256" key="3">
    <source>
        <dbReference type="ARBA" id="ARBA00022692"/>
    </source>
</evidence>
<dbReference type="Gene3D" id="3.90.1640.10">
    <property type="entry name" value="inorganic pyrophosphatase (n-terminal core)"/>
    <property type="match status" value="1"/>
</dbReference>
<evidence type="ECO:0000256" key="6">
    <source>
        <dbReference type="PIRNR" id="PIRNR026583"/>
    </source>
</evidence>
<feature type="domain" description="DHHA1" evidence="10">
    <location>
        <begin position="580"/>
        <end position="660"/>
    </location>
</feature>
<organism evidence="12 13">
    <name type="scientific">Acetivibrio saccincola</name>
    <dbReference type="NCBI Taxonomy" id="1677857"/>
    <lineage>
        <taxon>Bacteria</taxon>
        <taxon>Bacillati</taxon>
        <taxon>Bacillota</taxon>
        <taxon>Clostridia</taxon>
        <taxon>Eubacteriales</taxon>
        <taxon>Oscillospiraceae</taxon>
        <taxon>Acetivibrio</taxon>
    </lineage>
</organism>
<keyword evidence="6 12" id="KW-0378">Hydrolase</keyword>
<dbReference type="EC" id="3.1.4.-" evidence="6"/>
<dbReference type="Gene3D" id="3.30.450.20">
    <property type="entry name" value="PAS domain"/>
    <property type="match status" value="1"/>
</dbReference>
<evidence type="ECO:0000256" key="1">
    <source>
        <dbReference type="ARBA" id="ARBA00004651"/>
    </source>
</evidence>
<evidence type="ECO:0000313" key="12">
    <source>
        <dbReference type="EMBL" id="AUG56235.1"/>
    </source>
</evidence>
<dbReference type="Pfam" id="PF02272">
    <property type="entry name" value="DHHA1"/>
    <property type="match status" value="1"/>
</dbReference>
<proteinExistence type="inferred from homology"/>
<comment type="function">
    <text evidence="6">Has phosphodiesterase (PDE) activity against cyclic-di-AMP (c-di-AMP).</text>
</comment>
<dbReference type="InterPro" id="IPR051319">
    <property type="entry name" value="Oligoribo/pAp-PDE_c-di-AMP_PDE"/>
</dbReference>
<evidence type="ECO:0000313" key="13">
    <source>
        <dbReference type="Proteomes" id="UP000233534"/>
    </source>
</evidence>
<keyword evidence="7" id="KW-0464">Manganese</keyword>